<organism evidence="2 3">
    <name type="scientific">Salibacterium salarium</name>
    <dbReference type="NCBI Taxonomy" id="284579"/>
    <lineage>
        <taxon>Bacteria</taxon>
        <taxon>Bacillati</taxon>
        <taxon>Bacillota</taxon>
        <taxon>Bacilli</taxon>
        <taxon>Bacillales</taxon>
        <taxon>Bacillaceae</taxon>
    </lineage>
</organism>
<dbReference type="Proteomes" id="UP000275076">
    <property type="component" value="Unassembled WGS sequence"/>
</dbReference>
<dbReference type="RefSeq" id="WP_125562684.1">
    <property type="nucleotide sequence ID" value="NZ_JAUSUM010000001.1"/>
</dbReference>
<dbReference type="InterPro" id="IPR032836">
    <property type="entry name" value="DsrE2-like"/>
</dbReference>
<comment type="caution">
    <text evidence="2">The sequence shown here is derived from an EMBL/GenBank/DDBJ whole genome shotgun (WGS) entry which is preliminary data.</text>
</comment>
<evidence type="ECO:0000313" key="3">
    <source>
        <dbReference type="Proteomes" id="UP000275076"/>
    </source>
</evidence>
<keyword evidence="3" id="KW-1185">Reference proteome</keyword>
<name>A0A428MTA8_9BACI</name>
<evidence type="ECO:0000313" key="2">
    <source>
        <dbReference type="EMBL" id="RSL29358.1"/>
    </source>
</evidence>
<feature type="transmembrane region" description="Helical" evidence="1">
    <location>
        <begin position="20"/>
        <end position="46"/>
    </location>
</feature>
<gene>
    <name evidence="2" type="ORF">D7Z54_31645</name>
</gene>
<keyword evidence="1" id="KW-0812">Transmembrane</keyword>
<sequence>MAEEKNGSTMIVFDGDLDKAMASFIIATGSAAMGKPVTMFFTFWGLNVLRKENVKSKSEKTFMERMFEKMMPRGPGKLKLSKMNFGGMGPKMMKKMMKNHNVSSLQEMIEMAQDLDVKLVACTMSMDVMGLKEDELIDGLEYAGVASYLSEAEDANINLFI</sequence>
<accession>A0A428MTA8</accession>
<protein>
    <recommendedName>
        <fullName evidence="4">Peroxiredoxin family protein</fullName>
    </recommendedName>
</protein>
<keyword evidence="1" id="KW-0472">Membrane</keyword>
<proteinExistence type="predicted"/>
<dbReference type="AlphaFoldDB" id="A0A428MTA8"/>
<reference evidence="2 3" key="1">
    <citation type="submission" date="2018-10" db="EMBL/GenBank/DDBJ databases">
        <title>Draft genome sequence of Bacillus salarius IM0101, isolated from a hypersaline soil in Inner Mongolia, China.</title>
        <authorList>
            <person name="Yamprayoonswat W."/>
            <person name="Boonvisut S."/>
            <person name="Jumpathong W."/>
            <person name="Sittihan S."/>
            <person name="Ruangsuj P."/>
            <person name="Wanthongcharoen S."/>
            <person name="Thongpramul N."/>
            <person name="Pimmason S."/>
            <person name="Yu B."/>
            <person name="Yasawong M."/>
        </authorList>
    </citation>
    <scope>NUCLEOTIDE SEQUENCE [LARGE SCALE GENOMIC DNA]</scope>
    <source>
        <strain evidence="2 3">IM0101</strain>
    </source>
</reference>
<evidence type="ECO:0000256" key="1">
    <source>
        <dbReference type="SAM" id="Phobius"/>
    </source>
</evidence>
<dbReference type="SUPFAM" id="SSF75169">
    <property type="entry name" value="DsrEFH-like"/>
    <property type="match status" value="1"/>
</dbReference>
<keyword evidence="1" id="KW-1133">Transmembrane helix</keyword>
<dbReference type="EMBL" id="RBVX01000072">
    <property type="protein sequence ID" value="RSL29358.1"/>
    <property type="molecule type" value="Genomic_DNA"/>
</dbReference>
<dbReference type="PANTHER" id="PTHR34655">
    <property type="entry name" value="CONSERVED WITHIN P. AEROPHILUM"/>
    <property type="match status" value="1"/>
</dbReference>
<evidence type="ECO:0008006" key="4">
    <source>
        <dbReference type="Google" id="ProtNLM"/>
    </source>
</evidence>
<dbReference type="PANTHER" id="PTHR34655:SF2">
    <property type="entry name" value="PEROXIREDOXIN FAMILY PROTEIN"/>
    <property type="match status" value="1"/>
</dbReference>
<dbReference type="Pfam" id="PF13686">
    <property type="entry name" value="DrsE_2"/>
    <property type="match status" value="1"/>
</dbReference>
<dbReference type="Gene3D" id="3.40.1260.10">
    <property type="entry name" value="DsrEFH-like"/>
    <property type="match status" value="1"/>
</dbReference>
<dbReference type="InterPro" id="IPR027396">
    <property type="entry name" value="DsrEFH-like"/>
</dbReference>
<dbReference type="OrthoDB" id="9802028at2"/>